<name>A0A919V2P8_9ACTN</name>
<organism evidence="8 9">
    <name type="scientific">Sphaerisporangium rufum</name>
    <dbReference type="NCBI Taxonomy" id="1381558"/>
    <lineage>
        <taxon>Bacteria</taxon>
        <taxon>Bacillati</taxon>
        <taxon>Actinomycetota</taxon>
        <taxon>Actinomycetes</taxon>
        <taxon>Streptosporangiales</taxon>
        <taxon>Streptosporangiaceae</taxon>
        <taxon>Sphaerisporangium</taxon>
    </lineage>
</organism>
<keyword evidence="2" id="KW-0326">Glycosidase</keyword>
<evidence type="ECO:0000256" key="3">
    <source>
        <dbReference type="ARBA" id="ARBA00023326"/>
    </source>
</evidence>
<dbReference type="InterPro" id="IPR013780">
    <property type="entry name" value="Glyco_hydro_b"/>
</dbReference>
<evidence type="ECO:0000313" key="8">
    <source>
        <dbReference type="EMBL" id="GII80954.1"/>
    </source>
</evidence>
<keyword evidence="5" id="KW-0732">Signal</keyword>
<dbReference type="SUPFAM" id="SSF51445">
    <property type="entry name" value="(Trans)glycosidases"/>
    <property type="match status" value="1"/>
</dbReference>
<dbReference type="Gene3D" id="2.60.40.290">
    <property type="match status" value="1"/>
</dbReference>
<comment type="caution">
    <text evidence="8">The sequence shown here is derived from an EMBL/GenBank/DDBJ whole genome shotgun (WGS) entry which is preliminary data.</text>
</comment>
<keyword evidence="2" id="KW-0378">Hydrolase</keyword>
<reference evidence="8" key="1">
    <citation type="submission" date="2021-01" db="EMBL/GenBank/DDBJ databases">
        <title>Whole genome shotgun sequence of Sphaerisporangium rufum NBRC 109079.</title>
        <authorList>
            <person name="Komaki H."/>
            <person name="Tamura T."/>
        </authorList>
    </citation>
    <scope>NUCLEOTIDE SEQUENCE</scope>
    <source>
        <strain evidence="8">NBRC 109079</strain>
    </source>
</reference>
<dbReference type="SUPFAM" id="SSF49384">
    <property type="entry name" value="Carbohydrate-binding domain"/>
    <property type="match status" value="1"/>
</dbReference>
<protein>
    <submittedName>
        <fullName evidence="8">Alpha-L-arabinofuranosidase</fullName>
    </submittedName>
</protein>
<evidence type="ECO:0000256" key="5">
    <source>
        <dbReference type="SAM" id="SignalP"/>
    </source>
</evidence>
<dbReference type="GO" id="GO:0030247">
    <property type="term" value="F:polysaccharide binding"/>
    <property type="evidence" value="ECO:0007669"/>
    <property type="project" value="UniProtKB-UniRule"/>
</dbReference>
<dbReference type="PANTHER" id="PTHR43576:SF3">
    <property type="entry name" value="ALPHA-L-ARABINOFURANOSIDASE C"/>
    <property type="match status" value="1"/>
</dbReference>
<feature type="chain" id="PRO_5036678709" evidence="5">
    <location>
        <begin position="48"/>
        <end position="723"/>
    </location>
</feature>
<proteinExistence type="predicted"/>
<gene>
    <name evidence="8" type="ORF">Sru01_59360</name>
</gene>
<dbReference type="Pfam" id="PF00041">
    <property type="entry name" value="fn3"/>
    <property type="match status" value="1"/>
</dbReference>
<dbReference type="Pfam" id="PF00553">
    <property type="entry name" value="CBM_2"/>
    <property type="match status" value="1"/>
</dbReference>
<dbReference type="InterPro" id="IPR003961">
    <property type="entry name" value="FN3_dom"/>
</dbReference>
<feature type="region of interest" description="Disordered" evidence="4">
    <location>
        <begin position="1"/>
        <end position="22"/>
    </location>
</feature>
<dbReference type="EMBL" id="BOOU01000085">
    <property type="protein sequence ID" value="GII80954.1"/>
    <property type="molecule type" value="Genomic_DNA"/>
</dbReference>
<dbReference type="InterPro" id="IPR008965">
    <property type="entry name" value="CBM2/CBM3_carb-bd_dom_sf"/>
</dbReference>
<keyword evidence="3" id="KW-0624">Polysaccharide degradation</keyword>
<dbReference type="Gene3D" id="3.20.20.80">
    <property type="entry name" value="Glycosidases"/>
    <property type="match status" value="1"/>
</dbReference>
<dbReference type="CDD" id="cd00063">
    <property type="entry name" value="FN3"/>
    <property type="match status" value="1"/>
</dbReference>
<dbReference type="RefSeq" id="WP_203992470.1">
    <property type="nucleotide sequence ID" value="NZ_BOOU01000085.1"/>
</dbReference>
<evidence type="ECO:0000259" key="7">
    <source>
        <dbReference type="PROSITE" id="PS51173"/>
    </source>
</evidence>
<dbReference type="PANTHER" id="PTHR43576">
    <property type="entry name" value="ALPHA-L-ARABINOFURANOSIDASE C-RELATED"/>
    <property type="match status" value="1"/>
</dbReference>
<keyword evidence="1" id="KW-0119">Carbohydrate metabolism</keyword>
<dbReference type="PROSITE" id="PS51173">
    <property type="entry name" value="CBM2"/>
    <property type="match status" value="1"/>
</dbReference>
<dbReference type="InterPro" id="IPR012291">
    <property type="entry name" value="CBM2_carb-bd_dom_sf"/>
</dbReference>
<dbReference type="SMART" id="SM00060">
    <property type="entry name" value="FN3"/>
    <property type="match status" value="1"/>
</dbReference>
<accession>A0A919V2P8</accession>
<dbReference type="InterPro" id="IPR013783">
    <property type="entry name" value="Ig-like_fold"/>
</dbReference>
<sequence length="723" mass="75015">MPLRRPRTSSPDPIAPGPRAARRARHTLAAAAALLAAGVLGPAGAQAAALPAAAPAAVPAAAPAAVPAAAADGAVTVTVNARAGLAAVPDTGMGANHAIWDAGLGGDAAADLLKDAGVKMLRYPGGSYSDIYHWKTHTAPGGYVAPDTDFDTFMSRVRRTGAQPMIIANYGTGSPQEAAEWVKYANVTKGYGAKYWEIGNELYGNGHYGANWEADDHADKTPAGYAREVVAFADAMKAVDPTIKIGAVLTTPANWPDGIIAAGDSATWNQTVLSIAGPKIDFGIVHWYPSGADTAATLRTPAVLGDTMYELRRQITRYAGANADRIGIAMTEINSDRGRNTQPGAIFAADAYSTLLAEGVFNVDWWDVHNGPDKITTEAGQTDYNDFGLLSSGGCVGDVCEPPYNTPFPVYHAIAMTSDFARPGDRFVRAGSDDALVTAHAVRRGDGDVAVMLLNKDPDSERTVTIDYAGITPAAGAPTVRTLTNGATSVTTAQAGTATTQTLPPYSVTTLLVHTTDGRVVGAPLPPGPPVATEVTDRTATLSWLAPPGTMGGVKFEIQRQNGTTSEQWGETTGTSFTVRNLRPGTRYTVNVLARDTAGRISGPSAPLTFTTGAPAESTCAVKFAPASDWASGYVLNVTVTNNGTKAIGDWTLDFSWPTPYQQISGGWSATWTQQGRDVKIVGTAPLAAGGGSASAGTVVNYNGPNILPQAFTLNGTVCSLTP</sequence>
<dbReference type="InterPro" id="IPR036116">
    <property type="entry name" value="FN3_sf"/>
</dbReference>
<dbReference type="Gene3D" id="2.60.40.10">
    <property type="entry name" value="Immunoglobulins"/>
    <property type="match status" value="1"/>
</dbReference>
<keyword evidence="9" id="KW-1185">Reference proteome</keyword>
<evidence type="ECO:0000256" key="4">
    <source>
        <dbReference type="SAM" id="MobiDB-lite"/>
    </source>
</evidence>
<dbReference type="PROSITE" id="PS50853">
    <property type="entry name" value="FN3"/>
    <property type="match status" value="1"/>
</dbReference>
<feature type="signal peptide" evidence="5">
    <location>
        <begin position="1"/>
        <end position="47"/>
    </location>
</feature>
<evidence type="ECO:0000256" key="1">
    <source>
        <dbReference type="ARBA" id="ARBA00023277"/>
    </source>
</evidence>
<dbReference type="InterPro" id="IPR001919">
    <property type="entry name" value="CBD2"/>
</dbReference>
<dbReference type="GO" id="GO:0004553">
    <property type="term" value="F:hydrolase activity, hydrolyzing O-glycosyl compounds"/>
    <property type="evidence" value="ECO:0007669"/>
    <property type="project" value="InterPro"/>
</dbReference>
<dbReference type="AlphaFoldDB" id="A0A919V2P8"/>
<dbReference type="GO" id="GO:0000272">
    <property type="term" value="P:polysaccharide catabolic process"/>
    <property type="evidence" value="ECO:0007669"/>
    <property type="project" value="UniProtKB-KW"/>
</dbReference>
<dbReference type="SUPFAM" id="SSF49265">
    <property type="entry name" value="Fibronectin type III"/>
    <property type="match status" value="1"/>
</dbReference>
<feature type="domain" description="Fibronectin type-III" evidence="6">
    <location>
        <begin position="526"/>
        <end position="615"/>
    </location>
</feature>
<dbReference type="Gene3D" id="2.60.40.1180">
    <property type="entry name" value="Golgi alpha-mannosidase II"/>
    <property type="match status" value="1"/>
</dbReference>
<evidence type="ECO:0000313" key="9">
    <source>
        <dbReference type="Proteomes" id="UP000655287"/>
    </source>
</evidence>
<dbReference type="InterPro" id="IPR017853">
    <property type="entry name" value="GH"/>
</dbReference>
<feature type="domain" description="CBM2" evidence="7">
    <location>
        <begin position="613"/>
        <end position="722"/>
    </location>
</feature>
<dbReference type="Proteomes" id="UP000655287">
    <property type="component" value="Unassembled WGS sequence"/>
</dbReference>
<dbReference type="SMART" id="SM00637">
    <property type="entry name" value="CBD_II"/>
    <property type="match status" value="1"/>
</dbReference>
<evidence type="ECO:0000256" key="2">
    <source>
        <dbReference type="ARBA" id="ARBA00023295"/>
    </source>
</evidence>
<evidence type="ECO:0000259" key="6">
    <source>
        <dbReference type="PROSITE" id="PS50853"/>
    </source>
</evidence>